<evidence type="ECO:0000313" key="2">
    <source>
        <dbReference type="Proteomes" id="UP000255389"/>
    </source>
</evidence>
<dbReference type="AlphaFoldDB" id="A0A378U9Y9"/>
<evidence type="ECO:0000313" key="1">
    <source>
        <dbReference type="EMBL" id="STZ74208.1"/>
    </source>
</evidence>
<gene>
    <name evidence="1" type="ORF">NCTC1542_01758</name>
</gene>
<name>A0A378U9Y9_MYCFO</name>
<reference evidence="1 2" key="1">
    <citation type="submission" date="2018-06" db="EMBL/GenBank/DDBJ databases">
        <authorList>
            <consortium name="Pathogen Informatics"/>
            <person name="Doyle S."/>
        </authorList>
    </citation>
    <scope>NUCLEOTIDE SEQUENCE [LARGE SCALE GENOMIC DNA]</scope>
    <source>
        <strain evidence="1 2">NCTC1542</strain>
    </source>
</reference>
<organism evidence="1 2">
    <name type="scientific">Mycolicibacterium fortuitum</name>
    <name type="common">Mycobacterium fortuitum</name>
    <dbReference type="NCBI Taxonomy" id="1766"/>
    <lineage>
        <taxon>Bacteria</taxon>
        <taxon>Bacillati</taxon>
        <taxon>Actinomycetota</taxon>
        <taxon>Actinomycetes</taxon>
        <taxon>Mycobacteriales</taxon>
        <taxon>Mycobacteriaceae</taxon>
        <taxon>Mycolicibacterium</taxon>
    </lineage>
</organism>
<sequence>MAFPRFALSLASSRRRQAMSLSTVTSRTMGLLHG</sequence>
<protein>
    <submittedName>
        <fullName evidence="1">Uncharacterized protein</fullName>
    </submittedName>
</protein>
<accession>A0A378U9Y9</accession>
<proteinExistence type="predicted"/>
<dbReference type="Proteomes" id="UP000255389">
    <property type="component" value="Unassembled WGS sequence"/>
</dbReference>
<dbReference type="EMBL" id="UGQY01000001">
    <property type="protein sequence ID" value="STZ74208.1"/>
    <property type="molecule type" value="Genomic_DNA"/>
</dbReference>